<accession>A0AAV1ULY7</accession>
<feature type="compositionally biased region" description="Acidic residues" evidence="1">
    <location>
        <begin position="38"/>
        <end position="47"/>
    </location>
</feature>
<dbReference type="InterPro" id="IPR013103">
    <property type="entry name" value="RVT_2"/>
</dbReference>
<name>A0AAV1ULY7_9STRA</name>
<dbReference type="SUPFAM" id="SSF56672">
    <property type="entry name" value="DNA/RNA polymerases"/>
    <property type="match status" value="1"/>
</dbReference>
<comment type="caution">
    <text evidence="3">The sequence shown here is derived from an EMBL/GenBank/DDBJ whole genome shotgun (WGS) entry which is preliminary data.</text>
</comment>
<dbReference type="PANTHER" id="PTHR11439:SF483">
    <property type="entry name" value="PEPTIDE SYNTHASE GLIP-LIKE, PUTATIVE (AFU_ORTHOLOGUE AFUA_3G12920)-RELATED"/>
    <property type="match status" value="1"/>
</dbReference>
<dbReference type="Proteomes" id="UP001162060">
    <property type="component" value="Unassembled WGS sequence"/>
</dbReference>
<dbReference type="InterPro" id="IPR043502">
    <property type="entry name" value="DNA/RNA_pol_sf"/>
</dbReference>
<gene>
    <name evidence="3" type="ORF">PM001_LOCUS19438</name>
</gene>
<sequence>MEDKFDEGPRNYNDQSSAVEFDDQDEDEEKEEGKTDVDMDSSDDDNEDTRSSKSNIKRHTRTQSLEKATVIPSPKRRTYRGPSLEHVSAAAMDFEAAYIVDSVGETPTTFKSAMESSDSGKWKEACDSEFDSLQRNDTWEIVPLPKGRKAIGCRWVFRVKENQDGEVERFKARLVAKGFSQKFGVDYEETFAPVTKFTSIRVVLNIYMDQPDGYLDATQPDYVCKLKRSLYGLKQSPRMWNQTIDGFMIKMGFKKCESDHCIYIKRDDQDMILVVLYVGNLILASSNNKLLKSTKMALSTRFEMTDLGELNYFLGMETKDDRKTGMVTVRQTKFIKSVLIKFGMDNSKLVKTPQDTGLKVTKNMCEQECKHEDTMCNVPYRSAVGGIMYLMVATRPDLAAAVGSLSQFSSDPCPTHWQALKRVLRYLQATPNHGLEFTREEGSRICGYTDADWAGDIESRRSTSGYVFMMNGGCISWKSQKQRTVALSSTEAEYMALSEATKEAVWLKVLLGELGEMTSDEAIKMYEDNQGSIAIAKNPEFHKRTKHIDIRYHFVREKVESGEVVLEYCPTQDMLADMMTKPIAAVQFENIRDRLGIQGAAANESRGSAEKTAAVKNVEKTAAVKKTPRQAASSVEASGRPSFAIPVGTGMYQ</sequence>
<reference evidence="3" key="1">
    <citation type="submission" date="2024-01" db="EMBL/GenBank/DDBJ databases">
        <authorList>
            <person name="Webb A."/>
        </authorList>
    </citation>
    <scope>NUCLEOTIDE SEQUENCE</scope>
    <source>
        <strain evidence="3">Pm1</strain>
    </source>
</reference>
<feature type="region of interest" description="Disordered" evidence="1">
    <location>
        <begin position="1"/>
        <end position="81"/>
    </location>
</feature>
<dbReference type="EMBL" id="CAKLBY020000203">
    <property type="protein sequence ID" value="CAK7934288.1"/>
    <property type="molecule type" value="Genomic_DNA"/>
</dbReference>
<dbReference type="CDD" id="cd09272">
    <property type="entry name" value="RNase_HI_RT_Ty1"/>
    <property type="match status" value="1"/>
</dbReference>
<dbReference type="AlphaFoldDB" id="A0AAV1ULY7"/>
<proteinExistence type="predicted"/>
<protein>
    <recommendedName>
        <fullName evidence="2">Reverse transcriptase Ty1/copia-type domain-containing protein</fullName>
    </recommendedName>
</protein>
<dbReference type="Pfam" id="PF07727">
    <property type="entry name" value="RVT_2"/>
    <property type="match status" value="1"/>
</dbReference>
<feature type="domain" description="Reverse transcriptase Ty1/copia-type" evidence="2">
    <location>
        <begin position="205"/>
        <end position="353"/>
    </location>
</feature>
<evidence type="ECO:0000259" key="2">
    <source>
        <dbReference type="Pfam" id="PF07727"/>
    </source>
</evidence>
<evidence type="ECO:0000256" key="1">
    <source>
        <dbReference type="SAM" id="MobiDB-lite"/>
    </source>
</evidence>
<evidence type="ECO:0000313" key="3">
    <source>
        <dbReference type="EMBL" id="CAK7934288.1"/>
    </source>
</evidence>
<organism evidence="3 4">
    <name type="scientific">Peronospora matthiolae</name>
    <dbReference type="NCBI Taxonomy" id="2874970"/>
    <lineage>
        <taxon>Eukaryota</taxon>
        <taxon>Sar</taxon>
        <taxon>Stramenopiles</taxon>
        <taxon>Oomycota</taxon>
        <taxon>Peronosporomycetes</taxon>
        <taxon>Peronosporales</taxon>
        <taxon>Peronosporaceae</taxon>
        <taxon>Peronospora</taxon>
    </lineage>
</organism>
<evidence type="ECO:0000313" key="4">
    <source>
        <dbReference type="Proteomes" id="UP001162060"/>
    </source>
</evidence>
<dbReference type="PANTHER" id="PTHR11439">
    <property type="entry name" value="GAG-POL-RELATED RETROTRANSPOSON"/>
    <property type="match status" value="1"/>
</dbReference>
<feature type="compositionally biased region" description="Acidic residues" evidence="1">
    <location>
        <begin position="20"/>
        <end position="30"/>
    </location>
</feature>